<feature type="region of interest" description="Disordered" evidence="2">
    <location>
        <begin position="159"/>
        <end position="225"/>
    </location>
</feature>
<dbReference type="InterPro" id="IPR029703">
    <property type="entry name" value="POL2"/>
</dbReference>
<dbReference type="EC" id="2.7.7.7" evidence="1"/>
<keyword evidence="1" id="KW-0411">Iron-sulfur</keyword>
<dbReference type="PANTHER" id="PTHR10670:SF0">
    <property type="entry name" value="DNA POLYMERASE EPSILON CATALYTIC SUBUNIT A"/>
    <property type="match status" value="1"/>
</dbReference>
<keyword evidence="1" id="KW-0863">Zinc-finger</keyword>
<keyword evidence="1" id="KW-0004">4Fe-4S</keyword>
<keyword evidence="4" id="KW-1185">Reference proteome</keyword>
<dbReference type="AlphaFoldDB" id="X6LM82"/>
<organism evidence="3 4">
    <name type="scientific">Reticulomyxa filosa</name>
    <dbReference type="NCBI Taxonomy" id="46433"/>
    <lineage>
        <taxon>Eukaryota</taxon>
        <taxon>Sar</taxon>
        <taxon>Rhizaria</taxon>
        <taxon>Retaria</taxon>
        <taxon>Foraminifera</taxon>
        <taxon>Monothalamids</taxon>
        <taxon>Reticulomyxidae</taxon>
        <taxon>Reticulomyxa</taxon>
    </lineage>
</organism>
<feature type="region of interest" description="Disordered" evidence="2">
    <location>
        <begin position="41"/>
        <end position="122"/>
    </location>
</feature>
<protein>
    <recommendedName>
        <fullName evidence="1">DNA polymerase epsilon catalytic subunit</fullName>
        <ecNumber evidence="1">2.7.7.7</ecNumber>
    </recommendedName>
</protein>
<feature type="compositionally biased region" description="Basic and acidic residues" evidence="2">
    <location>
        <begin position="77"/>
        <end position="91"/>
    </location>
</feature>
<dbReference type="Proteomes" id="UP000023152">
    <property type="component" value="Unassembled WGS sequence"/>
</dbReference>
<dbReference type="GO" id="GO:0006287">
    <property type="term" value="P:base-excision repair, gap-filling"/>
    <property type="evidence" value="ECO:0007669"/>
    <property type="project" value="TreeGrafter"/>
</dbReference>
<feature type="compositionally biased region" description="Low complexity" evidence="2">
    <location>
        <begin position="92"/>
        <end position="110"/>
    </location>
</feature>
<keyword evidence="1" id="KW-0235">DNA replication</keyword>
<feature type="compositionally biased region" description="Acidic residues" evidence="2">
    <location>
        <begin position="199"/>
        <end position="219"/>
    </location>
</feature>
<feature type="compositionally biased region" description="Basic and acidic residues" evidence="2">
    <location>
        <begin position="171"/>
        <end position="180"/>
    </location>
</feature>
<dbReference type="GO" id="GO:0008310">
    <property type="term" value="F:single-stranded DNA 3'-5' DNA exonuclease activity"/>
    <property type="evidence" value="ECO:0007669"/>
    <property type="project" value="TreeGrafter"/>
</dbReference>
<comment type="similarity">
    <text evidence="1">Belongs to the DNA polymerase type-B family.</text>
</comment>
<keyword evidence="1" id="KW-0862">Zinc</keyword>
<reference evidence="3 4" key="1">
    <citation type="journal article" date="2013" name="Curr. Biol.">
        <title>The Genome of the Foraminiferan Reticulomyxa filosa.</title>
        <authorList>
            <person name="Glockner G."/>
            <person name="Hulsmann N."/>
            <person name="Schleicher M."/>
            <person name="Noegel A.A."/>
            <person name="Eichinger L."/>
            <person name="Gallinger C."/>
            <person name="Pawlowski J."/>
            <person name="Sierra R."/>
            <person name="Euteneuer U."/>
            <person name="Pillet L."/>
            <person name="Moustafa A."/>
            <person name="Platzer M."/>
            <person name="Groth M."/>
            <person name="Szafranski K."/>
            <person name="Schliwa M."/>
        </authorList>
    </citation>
    <scope>NUCLEOTIDE SEQUENCE [LARGE SCALE GENOMIC DNA]</scope>
</reference>
<keyword evidence="1" id="KW-0238">DNA-binding</keyword>
<dbReference type="GO" id="GO:0051539">
    <property type="term" value="F:4 iron, 4 sulfur cluster binding"/>
    <property type="evidence" value="ECO:0007669"/>
    <property type="project" value="UniProtKB-KW"/>
</dbReference>
<comment type="subcellular location">
    <subcellularLocation>
        <location evidence="1">Nucleus</location>
    </subcellularLocation>
</comment>
<dbReference type="PANTHER" id="PTHR10670">
    <property type="entry name" value="DNA POLYMERASE EPSILON CATALYTIC SUBUNIT A"/>
    <property type="match status" value="1"/>
</dbReference>
<keyword evidence="1" id="KW-0239">DNA-directed DNA polymerase</keyword>
<dbReference type="GO" id="GO:0006272">
    <property type="term" value="P:leading strand elongation"/>
    <property type="evidence" value="ECO:0007669"/>
    <property type="project" value="TreeGrafter"/>
</dbReference>
<dbReference type="GO" id="GO:0008622">
    <property type="term" value="C:epsilon DNA polymerase complex"/>
    <property type="evidence" value="ECO:0007669"/>
    <property type="project" value="InterPro"/>
</dbReference>
<keyword evidence="1" id="KW-0548">Nucleotidyltransferase</keyword>
<feature type="non-terminal residue" evidence="3">
    <location>
        <position position="1"/>
    </location>
</feature>
<comment type="cofactor">
    <cofactor evidence="1">
        <name>[4Fe-4S] cluster</name>
        <dbReference type="ChEBI" id="CHEBI:49883"/>
    </cofactor>
</comment>
<comment type="function">
    <text evidence="1">DNA polymerase II participates in chromosomal DNA replication.</text>
</comment>
<comment type="catalytic activity">
    <reaction evidence="1">
        <text>DNA(n) + a 2'-deoxyribonucleoside 5'-triphosphate = DNA(n+1) + diphosphate</text>
        <dbReference type="Rhea" id="RHEA:22508"/>
        <dbReference type="Rhea" id="RHEA-COMP:17339"/>
        <dbReference type="Rhea" id="RHEA-COMP:17340"/>
        <dbReference type="ChEBI" id="CHEBI:33019"/>
        <dbReference type="ChEBI" id="CHEBI:61560"/>
        <dbReference type="ChEBI" id="CHEBI:173112"/>
        <dbReference type="EC" id="2.7.7.7"/>
    </reaction>
</comment>
<dbReference type="GO" id="GO:0000278">
    <property type="term" value="P:mitotic cell cycle"/>
    <property type="evidence" value="ECO:0007669"/>
    <property type="project" value="TreeGrafter"/>
</dbReference>
<gene>
    <name evidence="3" type="ORF">RFI_35614</name>
</gene>
<feature type="compositionally biased region" description="Basic and acidic residues" evidence="2">
    <location>
        <begin position="55"/>
        <end position="64"/>
    </location>
</feature>
<evidence type="ECO:0000313" key="4">
    <source>
        <dbReference type="Proteomes" id="UP000023152"/>
    </source>
</evidence>
<name>X6LM82_RETFI</name>
<keyword evidence="1" id="KW-0408">Iron</keyword>
<dbReference type="GO" id="GO:0006297">
    <property type="term" value="P:nucleotide-excision repair, DNA gap filling"/>
    <property type="evidence" value="ECO:0007669"/>
    <property type="project" value="TreeGrafter"/>
</dbReference>
<keyword evidence="1" id="KW-0808">Transferase</keyword>
<sequence>IPNPLPQLGHPQWLDKKLRSRHDPFQQQTITNFFFKAKTNSKPSFVKASNNNKKHLGEAFRNEPDIEGNEEEEEEEEKGKTVDVEKQRPLESNDSLLQDSLLPDSLLQDSEPQDNAAVQVDTDKTKINSKRLPVKEIPDISENFDKWLEETKKIWHEQREARKRRGRKRRLDNGNHELAKIKKKKRISSGGSLLRADVSDNDNDDDDDGGDETMDDEDGPNTNDMSRYFQRRLDELYQGIWQIVQVVELSPGKFALWAFTADGQLRQIQLQIKRNFCINFIRKKRIPKFNDNVFIYQTNNTYINIYLYIFQRRFKLGNSLDSRSKLGKSFFLKKIKISV</sequence>
<feature type="compositionally biased region" description="Basic residues" evidence="2">
    <location>
        <begin position="161"/>
        <end position="170"/>
    </location>
</feature>
<dbReference type="GO" id="GO:0008270">
    <property type="term" value="F:zinc ion binding"/>
    <property type="evidence" value="ECO:0007669"/>
    <property type="project" value="UniProtKB-KW"/>
</dbReference>
<proteinExistence type="inferred from homology"/>
<keyword evidence="1" id="KW-0479">Metal-binding</keyword>
<keyword evidence="1" id="KW-0539">Nucleus</keyword>
<accession>X6LM82</accession>
<comment type="caution">
    <text evidence="3">The sequence shown here is derived from an EMBL/GenBank/DDBJ whole genome shotgun (WGS) entry which is preliminary data.</text>
</comment>
<dbReference type="GO" id="GO:0045004">
    <property type="term" value="P:DNA replication proofreading"/>
    <property type="evidence" value="ECO:0007669"/>
    <property type="project" value="TreeGrafter"/>
</dbReference>
<evidence type="ECO:0000313" key="3">
    <source>
        <dbReference type="EMBL" id="ETO01825.1"/>
    </source>
</evidence>
<feature type="compositionally biased region" description="Polar residues" evidence="2">
    <location>
        <begin position="41"/>
        <end position="51"/>
    </location>
</feature>
<feature type="compositionally biased region" description="Acidic residues" evidence="2">
    <location>
        <begin position="65"/>
        <end position="76"/>
    </location>
</feature>
<dbReference type="EMBL" id="ASPP01037313">
    <property type="protein sequence ID" value="ETO01825.1"/>
    <property type="molecule type" value="Genomic_DNA"/>
</dbReference>
<evidence type="ECO:0000256" key="2">
    <source>
        <dbReference type="SAM" id="MobiDB-lite"/>
    </source>
</evidence>
<evidence type="ECO:0000256" key="1">
    <source>
        <dbReference type="RuleBase" id="RU365029"/>
    </source>
</evidence>
<dbReference type="GO" id="GO:0003677">
    <property type="term" value="F:DNA binding"/>
    <property type="evidence" value="ECO:0007669"/>
    <property type="project" value="UniProtKB-KW"/>
</dbReference>
<dbReference type="GO" id="GO:0003887">
    <property type="term" value="F:DNA-directed DNA polymerase activity"/>
    <property type="evidence" value="ECO:0007669"/>
    <property type="project" value="UniProtKB-KW"/>
</dbReference>